<dbReference type="PRINTS" id="PR00385">
    <property type="entry name" value="P450"/>
</dbReference>
<dbReference type="GO" id="GO:0004497">
    <property type="term" value="F:monooxygenase activity"/>
    <property type="evidence" value="ECO:0007669"/>
    <property type="project" value="UniProtKB-KW"/>
</dbReference>
<dbReference type="GO" id="GO:0020037">
    <property type="term" value="F:heme binding"/>
    <property type="evidence" value="ECO:0007669"/>
    <property type="project" value="InterPro"/>
</dbReference>
<evidence type="ECO:0000256" key="5">
    <source>
        <dbReference type="ARBA" id="ARBA00023004"/>
    </source>
</evidence>
<dbReference type="Gene3D" id="1.10.630.10">
    <property type="entry name" value="Cytochrome P450"/>
    <property type="match status" value="1"/>
</dbReference>
<evidence type="ECO:0000256" key="3">
    <source>
        <dbReference type="ARBA" id="ARBA00022617"/>
    </source>
</evidence>
<reference evidence="10" key="1">
    <citation type="submission" date="2023-06" db="EMBL/GenBank/DDBJ databases">
        <title>Genome-scale phylogeny and comparative genomics of the fungal order Sordariales.</title>
        <authorList>
            <consortium name="Lawrence Berkeley National Laboratory"/>
            <person name="Hensen N."/>
            <person name="Bonometti L."/>
            <person name="Westerberg I."/>
            <person name="Brannstrom I.O."/>
            <person name="Guillou S."/>
            <person name="Cros-Aarteil S."/>
            <person name="Calhoun S."/>
            <person name="Haridas S."/>
            <person name="Kuo A."/>
            <person name="Mondo S."/>
            <person name="Pangilinan J."/>
            <person name="Riley R."/>
            <person name="Labutti K."/>
            <person name="Andreopoulos B."/>
            <person name="Lipzen A."/>
            <person name="Chen C."/>
            <person name="Yanf M."/>
            <person name="Daum C."/>
            <person name="Ng V."/>
            <person name="Clum A."/>
            <person name="Steindorff A."/>
            <person name="Ohm R."/>
            <person name="Martin F."/>
            <person name="Silar P."/>
            <person name="Natvig D."/>
            <person name="Lalanne C."/>
            <person name="Gautier V."/>
            <person name="Ament-Velasquez S.L."/>
            <person name="Kruys A."/>
            <person name="Hutchinson M.I."/>
            <person name="Powell A.J."/>
            <person name="Barry K."/>
            <person name="Miller A.N."/>
            <person name="Grigoriev I.V."/>
            <person name="Debuchy R."/>
            <person name="Gladieux P."/>
            <person name="Thoren M.H."/>
            <person name="Johannesson H."/>
        </authorList>
    </citation>
    <scope>NUCLEOTIDE SEQUENCE</scope>
    <source>
        <strain evidence="10">PSN4</strain>
    </source>
</reference>
<dbReference type="GO" id="GO:0005506">
    <property type="term" value="F:iron ion binding"/>
    <property type="evidence" value="ECO:0007669"/>
    <property type="project" value="InterPro"/>
</dbReference>
<dbReference type="SUPFAM" id="SSF48264">
    <property type="entry name" value="Cytochrome P450"/>
    <property type="match status" value="1"/>
</dbReference>
<keyword evidence="9" id="KW-1133">Transmembrane helix</keyword>
<dbReference type="PRINTS" id="PR00465">
    <property type="entry name" value="EP450IV"/>
</dbReference>
<keyword evidence="6 8" id="KW-0503">Monooxygenase</keyword>
<evidence type="ECO:0000256" key="4">
    <source>
        <dbReference type="ARBA" id="ARBA00022723"/>
    </source>
</evidence>
<evidence type="ECO:0000256" key="2">
    <source>
        <dbReference type="ARBA" id="ARBA00010617"/>
    </source>
</evidence>
<keyword evidence="3 7" id="KW-0349">Heme</keyword>
<dbReference type="InterPro" id="IPR001128">
    <property type="entry name" value="Cyt_P450"/>
</dbReference>
<comment type="caution">
    <text evidence="10">The sequence shown here is derived from an EMBL/GenBank/DDBJ whole genome shotgun (WGS) entry which is preliminary data.</text>
</comment>
<dbReference type="GO" id="GO:0016705">
    <property type="term" value="F:oxidoreductase activity, acting on paired donors, with incorporation or reduction of molecular oxygen"/>
    <property type="evidence" value="ECO:0007669"/>
    <property type="project" value="InterPro"/>
</dbReference>
<dbReference type="PANTHER" id="PTHR24305">
    <property type="entry name" value="CYTOCHROME P450"/>
    <property type="match status" value="1"/>
</dbReference>
<keyword evidence="9" id="KW-0472">Membrane</keyword>
<evidence type="ECO:0000256" key="8">
    <source>
        <dbReference type="RuleBase" id="RU000461"/>
    </source>
</evidence>
<evidence type="ECO:0000313" key="10">
    <source>
        <dbReference type="EMBL" id="KAK1756492.1"/>
    </source>
</evidence>
<name>A0AAJ0F781_9PEZI</name>
<keyword evidence="9" id="KW-0812">Transmembrane</keyword>
<protein>
    <submittedName>
        <fullName evidence="10">Cytochrome P450</fullName>
    </submittedName>
</protein>
<dbReference type="InterPro" id="IPR050121">
    <property type="entry name" value="Cytochrome_P450_monoxygenase"/>
</dbReference>
<dbReference type="EMBL" id="MU839832">
    <property type="protein sequence ID" value="KAK1756492.1"/>
    <property type="molecule type" value="Genomic_DNA"/>
</dbReference>
<keyword evidence="11" id="KW-1185">Reference proteome</keyword>
<evidence type="ECO:0000256" key="9">
    <source>
        <dbReference type="SAM" id="Phobius"/>
    </source>
</evidence>
<accession>A0AAJ0F781</accession>
<feature type="binding site" description="axial binding residue" evidence="7">
    <location>
        <position position="469"/>
    </location>
    <ligand>
        <name>heme</name>
        <dbReference type="ChEBI" id="CHEBI:30413"/>
    </ligand>
    <ligandPart>
        <name>Fe</name>
        <dbReference type="ChEBI" id="CHEBI:18248"/>
    </ligandPart>
</feature>
<keyword evidence="4 7" id="KW-0479">Metal-binding</keyword>
<comment type="cofactor">
    <cofactor evidence="1 7">
        <name>heme</name>
        <dbReference type="ChEBI" id="CHEBI:30413"/>
    </cofactor>
</comment>
<keyword evidence="8" id="KW-0560">Oxidoreductase</keyword>
<dbReference type="PANTHER" id="PTHR24305:SF232">
    <property type="entry name" value="P450, PUTATIVE (EUROFUNG)-RELATED"/>
    <property type="match status" value="1"/>
</dbReference>
<dbReference type="Proteomes" id="UP001239445">
    <property type="component" value="Unassembled WGS sequence"/>
</dbReference>
<dbReference type="CDD" id="cd11060">
    <property type="entry name" value="CYP57A1-like"/>
    <property type="match status" value="1"/>
</dbReference>
<organism evidence="10 11">
    <name type="scientific">Echria macrotheca</name>
    <dbReference type="NCBI Taxonomy" id="438768"/>
    <lineage>
        <taxon>Eukaryota</taxon>
        <taxon>Fungi</taxon>
        <taxon>Dikarya</taxon>
        <taxon>Ascomycota</taxon>
        <taxon>Pezizomycotina</taxon>
        <taxon>Sordariomycetes</taxon>
        <taxon>Sordariomycetidae</taxon>
        <taxon>Sordariales</taxon>
        <taxon>Schizotheciaceae</taxon>
        <taxon>Echria</taxon>
    </lineage>
</organism>
<evidence type="ECO:0000256" key="1">
    <source>
        <dbReference type="ARBA" id="ARBA00001971"/>
    </source>
</evidence>
<keyword evidence="5 7" id="KW-0408">Iron</keyword>
<proteinExistence type="inferred from homology"/>
<sequence>MNYSAESVFAALEGDTLQLWLGGSVLAIWVYLAVSYLSSPLRRYPGPIIAKFTNLWRLYRISRGHFHLDLAVLHKKYGPVVRIGPNALDVDYPELIKTVFNIKGDWKKTGYYLASSALVDGHVVYNLFSQIDPDKHAAEKKPISKYYSPNGVASLEPLIDKTIRQLCDELEKRFTTGAVAGKPFNLGNWILYYTWDVVGMVTFSEPIGYLSTGRDFDGTLGDAEKALDYFSWVGCIPWLDYVFDKNPIYRVFGPPGFGTIAGISVKHLIDRYQGADTATHDAAQPDYLDRFIEAKQANPESVNENQIVSWLMINMIAGADTTAITIRSAIYYGLKTPGVWTRLRSELAAAGLTKEQCPLSFKTTRAVPYLDALVREALRYLPGVSLSLERFVPPGGVRFPDHSTVPENTILAFNPYVICRNKKVWGDDAEEFRPERWLQADGESDSAYADRLRELSNADLSFGGGSRICIGKHMGLIQVYKVVATLAVLYDIELADPKKEWKVIASWFPRQEGLEAKIRKRA</sequence>
<comment type="similarity">
    <text evidence="2 8">Belongs to the cytochrome P450 family.</text>
</comment>
<dbReference type="InterPro" id="IPR002403">
    <property type="entry name" value="Cyt_P450_E_grp-IV"/>
</dbReference>
<feature type="transmembrane region" description="Helical" evidence="9">
    <location>
        <begin position="17"/>
        <end position="37"/>
    </location>
</feature>
<evidence type="ECO:0000313" key="11">
    <source>
        <dbReference type="Proteomes" id="UP001239445"/>
    </source>
</evidence>
<dbReference type="InterPro" id="IPR017972">
    <property type="entry name" value="Cyt_P450_CS"/>
</dbReference>
<evidence type="ECO:0000256" key="7">
    <source>
        <dbReference type="PIRSR" id="PIRSR602403-1"/>
    </source>
</evidence>
<dbReference type="PROSITE" id="PS00086">
    <property type="entry name" value="CYTOCHROME_P450"/>
    <property type="match status" value="1"/>
</dbReference>
<dbReference type="Pfam" id="PF00067">
    <property type="entry name" value="p450"/>
    <property type="match status" value="1"/>
</dbReference>
<dbReference type="InterPro" id="IPR036396">
    <property type="entry name" value="Cyt_P450_sf"/>
</dbReference>
<dbReference type="AlphaFoldDB" id="A0AAJ0F781"/>
<gene>
    <name evidence="10" type="ORF">QBC47DRAFT_187133</name>
</gene>
<evidence type="ECO:0000256" key="6">
    <source>
        <dbReference type="ARBA" id="ARBA00023033"/>
    </source>
</evidence>